<dbReference type="InterPro" id="IPR001128">
    <property type="entry name" value="Cyt_P450"/>
</dbReference>
<protein>
    <recommendedName>
        <fullName evidence="10">Cytochrome P450</fullName>
    </recommendedName>
</protein>
<dbReference type="SUPFAM" id="SSF48264">
    <property type="entry name" value="Cytochrome P450"/>
    <property type="match status" value="1"/>
</dbReference>
<dbReference type="GO" id="GO:0005506">
    <property type="term" value="F:iron ion binding"/>
    <property type="evidence" value="ECO:0007669"/>
    <property type="project" value="InterPro"/>
</dbReference>
<dbReference type="InterPro" id="IPR017972">
    <property type="entry name" value="Cyt_P450_CS"/>
</dbReference>
<organism evidence="8 9">
    <name type="scientific">Penicillium canescens</name>
    <dbReference type="NCBI Taxonomy" id="5083"/>
    <lineage>
        <taxon>Eukaryota</taxon>
        <taxon>Fungi</taxon>
        <taxon>Dikarya</taxon>
        <taxon>Ascomycota</taxon>
        <taxon>Pezizomycotina</taxon>
        <taxon>Eurotiomycetes</taxon>
        <taxon>Eurotiomycetidae</taxon>
        <taxon>Eurotiales</taxon>
        <taxon>Aspergillaceae</taxon>
        <taxon>Penicillium</taxon>
    </lineage>
</organism>
<evidence type="ECO:0000313" key="8">
    <source>
        <dbReference type="EMBL" id="KAJ6030192.1"/>
    </source>
</evidence>
<dbReference type="PANTHER" id="PTHR24305">
    <property type="entry name" value="CYTOCHROME P450"/>
    <property type="match status" value="1"/>
</dbReference>
<feature type="binding site" description="axial binding residue" evidence="5">
    <location>
        <position position="466"/>
    </location>
    <ligand>
        <name>heme</name>
        <dbReference type="ChEBI" id="CHEBI:30413"/>
    </ligand>
    <ligandPart>
        <name>Fe</name>
        <dbReference type="ChEBI" id="CHEBI:18248"/>
    </ligandPart>
</feature>
<dbReference type="AlphaFoldDB" id="A0AAD6N4T3"/>
<dbReference type="PRINTS" id="PR00385">
    <property type="entry name" value="P450"/>
</dbReference>
<evidence type="ECO:0000256" key="2">
    <source>
        <dbReference type="ARBA" id="ARBA00022723"/>
    </source>
</evidence>
<accession>A0AAD6N4T3</accession>
<reference evidence="8" key="2">
    <citation type="submission" date="2023-01" db="EMBL/GenBank/DDBJ databases">
        <authorList>
            <person name="Petersen C."/>
        </authorList>
    </citation>
    <scope>NUCLEOTIDE SEQUENCE</scope>
    <source>
        <strain evidence="8">IBT 15450</strain>
    </source>
</reference>
<dbReference type="PRINTS" id="PR00463">
    <property type="entry name" value="EP450I"/>
</dbReference>
<evidence type="ECO:0000313" key="9">
    <source>
        <dbReference type="Proteomes" id="UP001219568"/>
    </source>
</evidence>
<dbReference type="GO" id="GO:0004497">
    <property type="term" value="F:monooxygenase activity"/>
    <property type="evidence" value="ECO:0007669"/>
    <property type="project" value="UniProtKB-KW"/>
</dbReference>
<dbReference type="InterPro" id="IPR036396">
    <property type="entry name" value="Cyt_P450_sf"/>
</dbReference>
<keyword evidence="4 5" id="KW-0408">Iron</keyword>
<dbReference type="Pfam" id="PF00067">
    <property type="entry name" value="p450"/>
    <property type="match status" value="1"/>
</dbReference>
<keyword evidence="7" id="KW-0732">Signal</keyword>
<dbReference type="Gene3D" id="1.10.630.10">
    <property type="entry name" value="Cytochrome P450"/>
    <property type="match status" value="1"/>
</dbReference>
<dbReference type="EMBL" id="JAQJZL010000014">
    <property type="protein sequence ID" value="KAJ6030192.1"/>
    <property type="molecule type" value="Genomic_DNA"/>
</dbReference>
<reference evidence="8" key="1">
    <citation type="journal article" date="2023" name="IMA Fungus">
        <title>Comparative genomic study of the Penicillium genus elucidates a diverse pangenome and 15 lateral gene transfer events.</title>
        <authorList>
            <person name="Petersen C."/>
            <person name="Sorensen T."/>
            <person name="Nielsen M.R."/>
            <person name="Sondergaard T.E."/>
            <person name="Sorensen J.L."/>
            <person name="Fitzpatrick D.A."/>
            <person name="Frisvad J.C."/>
            <person name="Nielsen K.L."/>
        </authorList>
    </citation>
    <scope>NUCLEOTIDE SEQUENCE</scope>
    <source>
        <strain evidence="8">IBT 15450</strain>
    </source>
</reference>
<name>A0AAD6N4T3_PENCN</name>
<evidence type="ECO:0000256" key="3">
    <source>
        <dbReference type="ARBA" id="ARBA00023002"/>
    </source>
</evidence>
<sequence>MLHLVILPALAILALAFYTAGRYFGDSKQLRRFPSPGIAGLSPIWYMWHAWKGRQYQAVHEAHQKLGPVVRIAPNHISFTDPAAYQDIYGHGASVIKDDFYSHIADGNPSLSQATDKAIHSAKRRNLAHVFSAKEITAMEPRVMELVTTLCCALKVKSMGGSLGEDDKYPVTNGVFDVRPWLNMFAYDAVSSMLFTNVFGFLGKGNDLCKSLDQAGNVKMVHAMNSFHSASRFNTTLGQLPLPLYKLGRRLLFFAPGNKEGADFAGMSRAQVYYRLRNEPAERDLFSGFPIRASEKRRVPMTVEEAVAECATMLDAGNDTTQTSLTNCIYHLARCPEKQKKLYDALAAAMPYEYNATKVVPTSVLQKVPYLRAVLEENWRCRPPVARGLPRRTTGEGAVIYGYSVPPGVTVSASIYSLHRDESLFRQPLEFIPERWLPEETFGEDVTEAQNLKQYCIPFSIGPRACIGRNLAYMEVAIVVAALVLNFEWELAKPDLEYQTVERFNWNPRDLMVKARIR</sequence>
<dbReference type="GO" id="GO:0043386">
    <property type="term" value="P:mycotoxin biosynthetic process"/>
    <property type="evidence" value="ECO:0007669"/>
    <property type="project" value="UniProtKB-ARBA"/>
</dbReference>
<keyword evidence="5 6" id="KW-0349">Heme</keyword>
<dbReference type="InterPro" id="IPR002401">
    <property type="entry name" value="Cyt_P450_E_grp-I"/>
</dbReference>
<dbReference type="PANTHER" id="PTHR24305:SF218">
    <property type="entry name" value="P450, PUTATIVE (EUROFUNG)-RELATED"/>
    <property type="match status" value="1"/>
</dbReference>
<evidence type="ECO:0000256" key="4">
    <source>
        <dbReference type="ARBA" id="ARBA00023004"/>
    </source>
</evidence>
<feature type="signal peptide" evidence="7">
    <location>
        <begin position="1"/>
        <end position="16"/>
    </location>
</feature>
<keyword evidence="6" id="KW-0503">Monooxygenase</keyword>
<evidence type="ECO:0000256" key="7">
    <source>
        <dbReference type="SAM" id="SignalP"/>
    </source>
</evidence>
<comment type="caution">
    <text evidence="8">The sequence shown here is derived from an EMBL/GenBank/DDBJ whole genome shotgun (WGS) entry which is preliminary data.</text>
</comment>
<dbReference type="Proteomes" id="UP001219568">
    <property type="component" value="Unassembled WGS sequence"/>
</dbReference>
<comment type="cofactor">
    <cofactor evidence="1 5">
        <name>heme</name>
        <dbReference type="ChEBI" id="CHEBI:30413"/>
    </cofactor>
</comment>
<dbReference type="InterPro" id="IPR050121">
    <property type="entry name" value="Cytochrome_P450_monoxygenase"/>
</dbReference>
<keyword evidence="3 6" id="KW-0560">Oxidoreductase</keyword>
<gene>
    <name evidence="8" type="ORF">N7460_010458</name>
</gene>
<proteinExistence type="inferred from homology"/>
<keyword evidence="2 5" id="KW-0479">Metal-binding</keyword>
<dbReference type="GO" id="GO:0020037">
    <property type="term" value="F:heme binding"/>
    <property type="evidence" value="ECO:0007669"/>
    <property type="project" value="InterPro"/>
</dbReference>
<evidence type="ECO:0008006" key="10">
    <source>
        <dbReference type="Google" id="ProtNLM"/>
    </source>
</evidence>
<comment type="similarity">
    <text evidence="6">Belongs to the cytochrome P450 family.</text>
</comment>
<dbReference type="GO" id="GO:0016705">
    <property type="term" value="F:oxidoreductase activity, acting on paired donors, with incorporation or reduction of molecular oxygen"/>
    <property type="evidence" value="ECO:0007669"/>
    <property type="project" value="InterPro"/>
</dbReference>
<feature type="chain" id="PRO_5041943441" description="Cytochrome P450" evidence="7">
    <location>
        <begin position="17"/>
        <end position="518"/>
    </location>
</feature>
<evidence type="ECO:0000256" key="5">
    <source>
        <dbReference type="PIRSR" id="PIRSR602401-1"/>
    </source>
</evidence>
<evidence type="ECO:0000256" key="1">
    <source>
        <dbReference type="ARBA" id="ARBA00001971"/>
    </source>
</evidence>
<evidence type="ECO:0000256" key="6">
    <source>
        <dbReference type="RuleBase" id="RU000461"/>
    </source>
</evidence>
<keyword evidence="9" id="KW-1185">Reference proteome</keyword>
<dbReference type="PROSITE" id="PS00086">
    <property type="entry name" value="CYTOCHROME_P450"/>
    <property type="match status" value="1"/>
</dbReference>